<dbReference type="SMART" id="SM01266">
    <property type="entry name" value="Mac"/>
    <property type="match status" value="1"/>
</dbReference>
<dbReference type="EC" id="2.3.1.-" evidence="5"/>
<organism evidence="7 8">
    <name type="scientific">Azoarcus indigens</name>
    <dbReference type="NCBI Taxonomy" id="29545"/>
    <lineage>
        <taxon>Bacteria</taxon>
        <taxon>Pseudomonadati</taxon>
        <taxon>Pseudomonadota</taxon>
        <taxon>Betaproteobacteria</taxon>
        <taxon>Rhodocyclales</taxon>
        <taxon>Zoogloeaceae</taxon>
        <taxon>Azoarcus</taxon>
    </lineage>
</organism>
<evidence type="ECO:0000313" key="7">
    <source>
        <dbReference type="EMBL" id="TDN51346.1"/>
    </source>
</evidence>
<accession>A0A4R6E0W0</accession>
<dbReference type="PROSITE" id="PS00101">
    <property type="entry name" value="HEXAPEP_TRANSFERASES"/>
    <property type="match status" value="1"/>
</dbReference>
<evidence type="ECO:0000256" key="1">
    <source>
        <dbReference type="ARBA" id="ARBA00007274"/>
    </source>
</evidence>
<sequence>MNEMEKAAAGLLYDANYDPELRRRREAAKARLFEFNHTPPGEQARREVILRGLLGRTGAAFLIEPPFNCDYGYNIELGENFYANVNLVILDCARVAIGDNVFVAPNVGIYTAGHPLDVERRNQGLEYAFPVTIGDNVWIGAGVSILPGVTIGAGSVIGAGAVVVKDVPASVLVAGNPARVLRPITGADRLRFSTKAG</sequence>
<evidence type="ECO:0000259" key="6">
    <source>
        <dbReference type="SMART" id="SM01266"/>
    </source>
</evidence>
<keyword evidence="4 5" id="KW-0012">Acyltransferase</keyword>
<dbReference type="Proteomes" id="UP000295129">
    <property type="component" value="Unassembled WGS sequence"/>
</dbReference>
<proteinExistence type="inferred from homology"/>
<dbReference type="GO" id="GO:0008870">
    <property type="term" value="F:galactoside O-acetyltransferase activity"/>
    <property type="evidence" value="ECO:0007669"/>
    <property type="project" value="TreeGrafter"/>
</dbReference>
<dbReference type="RefSeq" id="WP_133590838.1">
    <property type="nucleotide sequence ID" value="NZ_SNVV01000007.1"/>
</dbReference>
<evidence type="ECO:0000256" key="3">
    <source>
        <dbReference type="ARBA" id="ARBA00022737"/>
    </source>
</evidence>
<evidence type="ECO:0000256" key="5">
    <source>
        <dbReference type="RuleBase" id="RU367021"/>
    </source>
</evidence>
<evidence type="ECO:0000256" key="2">
    <source>
        <dbReference type="ARBA" id="ARBA00022679"/>
    </source>
</evidence>
<name>A0A4R6E0W0_9RHOO</name>
<dbReference type="OrthoDB" id="8612290at2"/>
<dbReference type="SUPFAM" id="SSF51161">
    <property type="entry name" value="Trimeric LpxA-like enzymes"/>
    <property type="match status" value="1"/>
</dbReference>
<dbReference type="CDD" id="cd03357">
    <property type="entry name" value="LbH_MAT_GAT"/>
    <property type="match status" value="1"/>
</dbReference>
<reference evidence="7 8" key="1">
    <citation type="submission" date="2019-03" db="EMBL/GenBank/DDBJ databases">
        <title>Genomic Encyclopedia of Type Strains, Phase IV (KMG-IV): sequencing the most valuable type-strain genomes for metagenomic binning, comparative biology and taxonomic classification.</title>
        <authorList>
            <person name="Goeker M."/>
        </authorList>
    </citation>
    <scope>NUCLEOTIDE SEQUENCE [LARGE SCALE GENOMIC DNA]</scope>
    <source>
        <strain evidence="7 8">DSM 12121</strain>
    </source>
</reference>
<dbReference type="InterPro" id="IPR011004">
    <property type="entry name" value="Trimer_LpxA-like_sf"/>
</dbReference>
<dbReference type="Pfam" id="PF12464">
    <property type="entry name" value="Mac"/>
    <property type="match status" value="1"/>
</dbReference>
<gene>
    <name evidence="7" type="ORF">C7389_10780</name>
</gene>
<protein>
    <recommendedName>
        <fullName evidence="5">Acetyltransferase</fullName>
        <ecNumber evidence="5">2.3.1.-</ecNumber>
    </recommendedName>
</protein>
<dbReference type="InterPro" id="IPR024688">
    <property type="entry name" value="Mac_dom"/>
</dbReference>
<dbReference type="EMBL" id="SNVV01000007">
    <property type="protein sequence ID" value="TDN51346.1"/>
    <property type="molecule type" value="Genomic_DNA"/>
</dbReference>
<dbReference type="PANTHER" id="PTHR43017">
    <property type="entry name" value="GALACTOSIDE O-ACETYLTRANSFERASE"/>
    <property type="match status" value="1"/>
</dbReference>
<keyword evidence="2 5" id="KW-0808">Transferase</keyword>
<feature type="domain" description="Maltose/galactoside acetyltransferase" evidence="6">
    <location>
        <begin position="4"/>
        <end position="59"/>
    </location>
</feature>
<dbReference type="InterPro" id="IPR001451">
    <property type="entry name" value="Hexapep"/>
</dbReference>
<dbReference type="AlphaFoldDB" id="A0A4R6E0W0"/>
<dbReference type="Pfam" id="PF00132">
    <property type="entry name" value="Hexapep"/>
    <property type="match status" value="1"/>
</dbReference>
<dbReference type="PANTHER" id="PTHR43017:SF1">
    <property type="entry name" value="ACETYLTRANSFERASE YJL218W-RELATED"/>
    <property type="match status" value="1"/>
</dbReference>
<dbReference type="Gene3D" id="2.160.10.10">
    <property type="entry name" value="Hexapeptide repeat proteins"/>
    <property type="match status" value="1"/>
</dbReference>
<evidence type="ECO:0000256" key="4">
    <source>
        <dbReference type="ARBA" id="ARBA00023315"/>
    </source>
</evidence>
<keyword evidence="3" id="KW-0677">Repeat</keyword>
<dbReference type="InterPro" id="IPR018357">
    <property type="entry name" value="Hexapep_transf_CS"/>
</dbReference>
<comment type="similarity">
    <text evidence="1 5">Belongs to the transferase hexapeptide repeat family.</text>
</comment>
<comment type="caution">
    <text evidence="7">The sequence shown here is derived from an EMBL/GenBank/DDBJ whole genome shotgun (WGS) entry which is preliminary data.</text>
</comment>
<dbReference type="InterPro" id="IPR039369">
    <property type="entry name" value="LacA-like"/>
</dbReference>
<dbReference type="FunFam" id="2.160.10.10:FF:000008">
    <property type="entry name" value="Maltose O-acetyltransferase"/>
    <property type="match status" value="1"/>
</dbReference>
<keyword evidence="8" id="KW-1185">Reference proteome</keyword>
<evidence type="ECO:0000313" key="8">
    <source>
        <dbReference type="Proteomes" id="UP000295129"/>
    </source>
</evidence>